<dbReference type="Pfam" id="PF06962">
    <property type="entry name" value="rRNA_methylase"/>
    <property type="match status" value="1"/>
</dbReference>
<proteinExistence type="predicted"/>
<dbReference type="OrthoDB" id="9792989at2"/>
<evidence type="ECO:0000313" key="2">
    <source>
        <dbReference type="Proteomes" id="UP000321491"/>
    </source>
</evidence>
<keyword evidence="2" id="KW-1185">Reference proteome</keyword>
<dbReference type="SUPFAM" id="SSF53335">
    <property type="entry name" value="S-adenosyl-L-methionine-dependent methyltransferases"/>
    <property type="match status" value="1"/>
</dbReference>
<dbReference type="PANTHER" id="PTHR35276:SF1">
    <property type="entry name" value="TRNA (MNM(5)S(2)U34)-METHYLTRANSFERASE, CHLOROPLASTIC"/>
    <property type="match status" value="1"/>
</dbReference>
<dbReference type="GO" id="GO:0008168">
    <property type="term" value="F:methyltransferase activity"/>
    <property type="evidence" value="ECO:0007669"/>
    <property type="project" value="UniProtKB-KW"/>
</dbReference>
<protein>
    <submittedName>
        <fullName evidence="1">rRNA methyltransferase</fullName>
    </submittedName>
</protein>
<reference evidence="1 2" key="1">
    <citation type="submission" date="2019-07" db="EMBL/GenBank/DDBJ databases">
        <title>Whole genome shotgun sequence of Cerasibacillus quisquiliarum NBRC 102429.</title>
        <authorList>
            <person name="Hosoyama A."/>
            <person name="Uohara A."/>
            <person name="Ohji S."/>
            <person name="Ichikawa N."/>
        </authorList>
    </citation>
    <scope>NUCLEOTIDE SEQUENCE [LARGE SCALE GENOMIC DNA]</scope>
    <source>
        <strain evidence="1 2">NBRC 102429</strain>
    </source>
</reference>
<dbReference type="RefSeq" id="WP_146938755.1">
    <property type="nucleotide sequence ID" value="NZ_BJXW01000042.1"/>
</dbReference>
<keyword evidence="1" id="KW-0489">Methyltransferase</keyword>
<dbReference type="AlphaFoldDB" id="A0A511V0H4"/>
<dbReference type="CDD" id="cd02440">
    <property type="entry name" value="AdoMet_MTases"/>
    <property type="match status" value="1"/>
</dbReference>
<name>A0A511V0H4_9BACI</name>
<accession>A0A511V0H4</accession>
<dbReference type="Gene3D" id="3.40.50.150">
    <property type="entry name" value="Vaccinia Virus protein VP39"/>
    <property type="match status" value="1"/>
</dbReference>
<evidence type="ECO:0000313" key="1">
    <source>
        <dbReference type="EMBL" id="GEN32414.1"/>
    </source>
</evidence>
<dbReference type="Proteomes" id="UP000321491">
    <property type="component" value="Unassembled WGS sequence"/>
</dbReference>
<keyword evidence="1" id="KW-0808">Transferase</keyword>
<comment type="caution">
    <text evidence="1">The sequence shown here is derived from an EMBL/GenBank/DDBJ whole genome shotgun (WGS) entry which is preliminary data.</text>
</comment>
<gene>
    <name evidence="1" type="ORF">CQU01_26520</name>
</gene>
<sequence length="191" mass="21505">MVMGVIEFSHFLMEQAIEEGETVIDATCGNGNDTLFLSKLVGDTGHVFAFDIQELAIDNTKQLLEVHSRQNVTLIKDSHANIDQYMDENNRKNLGGAIFNLGYLPRSDKQIVTKKESTIAAVQSLLQLIRPRGIIVLVVYHGHAGGELEKEAILNYVTKLDQKKVHVLKYEFMNQKNKPPFIIAIQKRGEK</sequence>
<dbReference type="GO" id="GO:0032259">
    <property type="term" value="P:methylation"/>
    <property type="evidence" value="ECO:0007669"/>
    <property type="project" value="UniProtKB-KW"/>
</dbReference>
<dbReference type="InterPro" id="IPR029063">
    <property type="entry name" value="SAM-dependent_MTases_sf"/>
</dbReference>
<dbReference type="EMBL" id="BJXW01000042">
    <property type="protein sequence ID" value="GEN32414.1"/>
    <property type="molecule type" value="Genomic_DNA"/>
</dbReference>
<dbReference type="InterPro" id="IPR010719">
    <property type="entry name" value="MnmM_MeTrfase"/>
</dbReference>
<organism evidence="1 2">
    <name type="scientific">Cerasibacillus quisquiliarum</name>
    <dbReference type="NCBI Taxonomy" id="227865"/>
    <lineage>
        <taxon>Bacteria</taxon>
        <taxon>Bacillati</taxon>
        <taxon>Bacillota</taxon>
        <taxon>Bacilli</taxon>
        <taxon>Bacillales</taxon>
        <taxon>Bacillaceae</taxon>
        <taxon>Cerasibacillus</taxon>
    </lineage>
</organism>
<dbReference type="PANTHER" id="PTHR35276">
    <property type="entry name" value="S-ADENOSYL-L-METHIONINE-DEPENDENT METHYLTRANSFERASES SUPERFAMILY PROTEIN"/>
    <property type="match status" value="1"/>
</dbReference>